<feature type="coiled-coil region" evidence="1">
    <location>
        <begin position="305"/>
        <end position="381"/>
    </location>
</feature>
<comment type="caution">
    <text evidence="3">The sequence shown here is derived from an EMBL/GenBank/DDBJ whole genome shotgun (WGS) entry which is preliminary data.</text>
</comment>
<name>A0AA39YNJ8_9PEZI</name>
<organism evidence="3 4">
    <name type="scientific">Cercophora newfieldiana</name>
    <dbReference type="NCBI Taxonomy" id="92897"/>
    <lineage>
        <taxon>Eukaryota</taxon>
        <taxon>Fungi</taxon>
        <taxon>Dikarya</taxon>
        <taxon>Ascomycota</taxon>
        <taxon>Pezizomycotina</taxon>
        <taxon>Sordariomycetes</taxon>
        <taxon>Sordariomycetidae</taxon>
        <taxon>Sordariales</taxon>
        <taxon>Lasiosphaeriaceae</taxon>
        <taxon>Cercophora</taxon>
    </lineage>
</organism>
<proteinExistence type="predicted"/>
<dbReference type="AlphaFoldDB" id="A0AA39YNJ8"/>
<evidence type="ECO:0000256" key="2">
    <source>
        <dbReference type="SAM" id="MobiDB-lite"/>
    </source>
</evidence>
<sequence length="550" mass="60879">MGMAPARTTRSQAAAKSDDGDYALAVQNGAKKVAETIRSRSMVNSETWAGPLATAPSAVSTMAILLKTSSSKAAAGITIKSRDVKDDGGVTIGELLHDLLHPNLVACSNLGRNAFQEARRTMNYIHTIAIKMTEDKGKIESILRTIDEIEDEDDNLATDIKDVRDSTAKCLAKVQTLTDDFQYWYRVVETLKVNVAACQGEKQKESNINDESRQKTEVEKDKLAARGETTSEVIKELELQLEDAKKKVSEAQAHMKELEDMLPVASEPSLEEEQILAQKAIPIKEGNKVLTSTVEHERDVEKRRADLVKQKIQQRESEKKKAQRILAAARAQGGMLSDKKTKLIADVGRNREKLASAKANLDNAEAQFQRLSEEKLQLVDILAILEESSRQLGDLRAQVEELVGFFHDVLDAVDVAVTEEVEKELLTPIQNKLLFNKQGAYQGVKIGKEKIHASAVKIQGNFCAIREIAGVYVVVSDRYILPAIKKMGSLADASDEDWPVQRDEFTSWCRESMAQIEGLTQAANDSMVDHMTERVKHLHLAIPLAVEAAR</sequence>
<keyword evidence="4" id="KW-1185">Reference proteome</keyword>
<accession>A0AA39YNJ8</accession>
<feature type="region of interest" description="Disordered" evidence="2">
    <location>
        <begin position="202"/>
        <end position="223"/>
    </location>
</feature>
<keyword evidence="1" id="KW-0175">Coiled coil</keyword>
<dbReference type="EMBL" id="JAULSV010000001">
    <property type="protein sequence ID" value="KAK0654867.1"/>
    <property type="molecule type" value="Genomic_DNA"/>
</dbReference>
<evidence type="ECO:0000256" key="1">
    <source>
        <dbReference type="SAM" id="Coils"/>
    </source>
</evidence>
<gene>
    <name evidence="3" type="ORF">B0T16DRAFT_383877</name>
</gene>
<dbReference type="PANTHER" id="PTHR33488">
    <property type="entry name" value="ZGC:162509"/>
    <property type="match status" value="1"/>
</dbReference>
<evidence type="ECO:0000313" key="3">
    <source>
        <dbReference type="EMBL" id="KAK0654867.1"/>
    </source>
</evidence>
<evidence type="ECO:0000313" key="4">
    <source>
        <dbReference type="Proteomes" id="UP001174936"/>
    </source>
</evidence>
<dbReference type="PANTHER" id="PTHR33488:SF2">
    <property type="entry name" value="EARLY ENDOSOME ANTIGEN 1-LIKE"/>
    <property type="match status" value="1"/>
</dbReference>
<protein>
    <submittedName>
        <fullName evidence="3">Uncharacterized protein</fullName>
    </submittedName>
</protein>
<reference evidence="3" key="1">
    <citation type="submission" date="2023-06" db="EMBL/GenBank/DDBJ databases">
        <title>Genome-scale phylogeny and comparative genomics of the fungal order Sordariales.</title>
        <authorList>
            <consortium name="Lawrence Berkeley National Laboratory"/>
            <person name="Hensen N."/>
            <person name="Bonometti L."/>
            <person name="Westerberg I."/>
            <person name="Brannstrom I.O."/>
            <person name="Guillou S."/>
            <person name="Cros-Aarteil S."/>
            <person name="Calhoun S."/>
            <person name="Haridas S."/>
            <person name="Kuo A."/>
            <person name="Mondo S."/>
            <person name="Pangilinan J."/>
            <person name="Riley R."/>
            <person name="Labutti K."/>
            <person name="Andreopoulos B."/>
            <person name="Lipzen A."/>
            <person name="Chen C."/>
            <person name="Yanf M."/>
            <person name="Daum C."/>
            <person name="Ng V."/>
            <person name="Clum A."/>
            <person name="Steindorff A."/>
            <person name="Ohm R."/>
            <person name="Martin F."/>
            <person name="Silar P."/>
            <person name="Natvig D."/>
            <person name="Lalanne C."/>
            <person name="Gautier V."/>
            <person name="Ament-Velasquez S.L."/>
            <person name="Kruys A."/>
            <person name="Hutchinson M.I."/>
            <person name="Powell A.J."/>
            <person name="Barry K."/>
            <person name="Miller A.N."/>
            <person name="Grigoriev I.V."/>
            <person name="Debuchy R."/>
            <person name="Gladieux P."/>
            <person name="Thoren M.H."/>
            <person name="Johannesson H."/>
        </authorList>
    </citation>
    <scope>NUCLEOTIDE SEQUENCE</scope>
    <source>
        <strain evidence="3">SMH2532-1</strain>
    </source>
</reference>
<dbReference type="Proteomes" id="UP001174936">
    <property type="component" value="Unassembled WGS sequence"/>
</dbReference>